<dbReference type="PANTHER" id="PTHR44846">
    <property type="entry name" value="MANNOSYL-D-GLYCERATE TRANSPORT/METABOLISM SYSTEM REPRESSOR MNGR-RELATED"/>
    <property type="match status" value="1"/>
</dbReference>
<accession>A0A1M7U4D3</accession>
<evidence type="ECO:0000256" key="1">
    <source>
        <dbReference type="ARBA" id="ARBA00023015"/>
    </source>
</evidence>
<dbReference type="Gene3D" id="3.40.1410.10">
    <property type="entry name" value="Chorismate lyase-like"/>
    <property type="match status" value="1"/>
</dbReference>
<keyword evidence="2" id="KW-0238">DNA-binding</keyword>
<dbReference type="InterPro" id="IPR028978">
    <property type="entry name" value="Chorismate_lyase_/UTRA_dom_sf"/>
</dbReference>
<dbReference type="GO" id="GO:0045892">
    <property type="term" value="P:negative regulation of DNA-templated transcription"/>
    <property type="evidence" value="ECO:0007669"/>
    <property type="project" value="TreeGrafter"/>
</dbReference>
<dbReference type="SUPFAM" id="SSF64288">
    <property type="entry name" value="Chorismate lyase-like"/>
    <property type="match status" value="1"/>
</dbReference>
<protein>
    <submittedName>
        <fullName evidence="5">GntR family transcriptional regulator, phosphonate transport system regulatory protein</fullName>
    </submittedName>
</protein>
<organism evidence="5 6">
    <name type="scientific">Oceanicella actignis</name>
    <dbReference type="NCBI Taxonomy" id="1189325"/>
    <lineage>
        <taxon>Bacteria</taxon>
        <taxon>Pseudomonadati</taxon>
        <taxon>Pseudomonadota</taxon>
        <taxon>Alphaproteobacteria</taxon>
        <taxon>Rhodobacterales</taxon>
        <taxon>Paracoccaceae</taxon>
        <taxon>Oceanicella</taxon>
    </lineage>
</organism>
<dbReference type="PROSITE" id="PS50949">
    <property type="entry name" value="HTH_GNTR"/>
    <property type="match status" value="1"/>
</dbReference>
<dbReference type="InterPro" id="IPR036390">
    <property type="entry name" value="WH_DNA-bd_sf"/>
</dbReference>
<dbReference type="Pfam" id="PF00392">
    <property type="entry name" value="GntR"/>
    <property type="match status" value="1"/>
</dbReference>
<dbReference type="SUPFAM" id="SSF46785">
    <property type="entry name" value="Winged helix' DNA-binding domain"/>
    <property type="match status" value="1"/>
</dbReference>
<dbReference type="GO" id="GO:0003700">
    <property type="term" value="F:DNA-binding transcription factor activity"/>
    <property type="evidence" value="ECO:0007669"/>
    <property type="project" value="InterPro"/>
</dbReference>
<dbReference type="PRINTS" id="PR00035">
    <property type="entry name" value="HTHGNTR"/>
</dbReference>
<gene>
    <name evidence="5" type="ORF">SAMN05216200_1183</name>
</gene>
<dbReference type="AlphaFoldDB" id="A0A1M7U4D3"/>
<dbReference type="CDD" id="cd07377">
    <property type="entry name" value="WHTH_GntR"/>
    <property type="match status" value="1"/>
</dbReference>
<dbReference type="GO" id="GO:0003677">
    <property type="term" value="F:DNA binding"/>
    <property type="evidence" value="ECO:0007669"/>
    <property type="project" value="UniProtKB-KW"/>
</dbReference>
<feature type="domain" description="HTH gntR-type" evidence="4">
    <location>
        <begin position="4"/>
        <end position="72"/>
    </location>
</feature>
<sequence>MTPNPLWKTIAETLAAEIARGLYAPRAKLPTEAQLARRFGVNRHTVRRALADLAQQGLVHARRGAGVFVQSTPTEYPLGRRVRFHQAVTASGRTPDRRRLRLETRPASAPEAAALDLETGAPVVVYGGVSLSDGQPLALFESVFPAERLPGLAAALEEDSSVTRALASCGVDDYLRAETRLSAHLADAVQARHLQLRPGAPLLRSIALNTDLGGQPVERGVTWFAGERVSLVVAPGTQ</sequence>
<dbReference type="EMBL" id="FRDL01000018">
    <property type="protein sequence ID" value="SHN77757.1"/>
    <property type="molecule type" value="Genomic_DNA"/>
</dbReference>
<dbReference type="SMART" id="SM00345">
    <property type="entry name" value="HTH_GNTR"/>
    <property type="match status" value="1"/>
</dbReference>
<evidence type="ECO:0000313" key="5">
    <source>
        <dbReference type="EMBL" id="SHN77757.1"/>
    </source>
</evidence>
<reference evidence="5 6" key="1">
    <citation type="submission" date="2016-12" db="EMBL/GenBank/DDBJ databases">
        <authorList>
            <person name="Song W.-J."/>
            <person name="Kurnit D.M."/>
        </authorList>
    </citation>
    <scope>NUCLEOTIDE SEQUENCE [LARGE SCALE GENOMIC DNA]</scope>
    <source>
        <strain evidence="5 6">CGMCC 1.10808</strain>
    </source>
</reference>
<evidence type="ECO:0000256" key="3">
    <source>
        <dbReference type="ARBA" id="ARBA00023163"/>
    </source>
</evidence>
<dbReference type="InterPro" id="IPR050679">
    <property type="entry name" value="Bact_HTH_transcr_reg"/>
</dbReference>
<dbReference type="InterPro" id="IPR000524">
    <property type="entry name" value="Tscrpt_reg_HTH_GntR"/>
</dbReference>
<proteinExistence type="predicted"/>
<keyword evidence="6" id="KW-1185">Reference proteome</keyword>
<name>A0A1M7U4D3_9RHOB</name>
<dbReference type="InterPro" id="IPR036388">
    <property type="entry name" value="WH-like_DNA-bd_sf"/>
</dbReference>
<dbReference type="Gene3D" id="1.10.10.10">
    <property type="entry name" value="Winged helix-like DNA-binding domain superfamily/Winged helix DNA-binding domain"/>
    <property type="match status" value="1"/>
</dbReference>
<dbReference type="Pfam" id="PF07702">
    <property type="entry name" value="UTRA"/>
    <property type="match status" value="1"/>
</dbReference>
<dbReference type="STRING" id="1189325.SAMN04488119_1183"/>
<dbReference type="InterPro" id="IPR012702">
    <property type="entry name" value="CP_lyase_PhnF"/>
</dbReference>
<keyword evidence="1" id="KW-0805">Transcription regulation</keyword>
<dbReference type="PANTHER" id="PTHR44846:SF1">
    <property type="entry name" value="MANNOSYL-D-GLYCERATE TRANSPORT_METABOLISM SYSTEM REPRESSOR MNGR-RELATED"/>
    <property type="match status" value="1"/>
</dbReference>
<dbReference type="RefSeq" id="WP_072748498.1">
    <property type="nucleotide sequence ID" value="NZ_FOHL01000018.1"/>
</dbReference>
<evidence type="ECO:0000313" key="6">
    <source>
        <dbReference type="Proteomes" id="UP000184066"/>
    </source>
</evidence>
<dbReference type="SMART" id="SM00866">
    <property type="entry name" value="UTRA"/>
    <property type="match status" value="1"/>
</dbReference>
<dbReference type="NCBIfam" id="TIGR02325">
    <property type="entry name" value="C_P_lyase_phnF"/>
    <property type="match status" value="1"/>
</dbReference>
<dbReference type="InterPro" id="IPR011663">
    <property type="entry name" value="UTRA"/>
</dbReference>
<evidence type="ECO:0000259" key="4">
    <source>
        <dbReference type="PROSITE" id="PS50949"/>
    </source>
</evidence>
<dbReference type="Proteomes" id="UP000184066">
    <property type="component" value="Unassembled WGS sequence"/>
</dbReference>
<keyword evidence="3" id="KW-0804">Transcription</keyword>
<dbReference type="OrthoDB" id="9800645at2"/>
<evidence type="ECO:0000256" key="2">
    <source>
        <dbReference type="ARBA" id="ARBA00023125"/>
    </source>
</evidence>